<reference evidence="2 3" key="1">
    <citation type="submission" date="2019-02" db="EMBL/GenBank/DDBJ databases">
        <title>Pedobacter sp. nov., a novel speices isolated from soil of pinguins habitat in Antarcitica.</title>
        <authorList>
            <person name="He R.-H."/>
        </authorList>
    </citation>
    <scope>NUCLEOTIDE SEQUENCE [LARGE SCALE GENOMIC DNA]</scope>
    <source>
        <strain evidence="2 3">E01020</strain>
    </source>
</reference>
<evidence type="ECO:0000256" key="1">
    <source>
        <dbReference type="SAM" id="MobiDB-lite"/>
    </source>
</evidence>
<comment type="caution">
    <text evidence="2">The sequence shown here is derived from an EMBL/GenBank/DDBJ whole genome shotgun (WGS) entry which is preliminary data.</text>
</comment>
<dbReference type="OrthoDB" id="771335at2"/>
<gene>
    <name evidence="2" type="ORF">EZJ43_03015</name>
</gene>
<name>A0A4R5MNG5_9SPHI</name>
<accession>A0A4R5MNG5</accession>
<proteinExistence type="predicted"/>
<sequence length="66" mass="7634">MIDQKNDKHAKDPNDALRREDNDGNIHEISGDDTSIEYDKDRLEQADEASKPSYELNLDDEEKNND</sequence>
<evidence type="ECO:0000313" key="3">
    <source>
        <dbReference type="Proteomes" id="UP000295668"/>
    </source>
</evidence>
<feature type="compositionally biased region" description="Basic and acidic residues" evidence="1">
    <location>
        <begin position="1"/>
        <end position="30"/>
    </location>
</feature>
<organism evidence="2 3">
    <name type="scientific">Pedobacter changchengzhani</name>
    <dbReference type="NCBI Taxonomy" id="2529274"/>
    <lineage>
        <taxon>Bacteria</taxon>
        <taxon>Pseudomonadati</taxon>
        <taxon>Bacteroidota</taxon>
        <taxon>Sphingobacteriia</taxon>
        <taxon>Sphingobacteriales</taxon>
        <taxon>Sphingobacteriaceae</taxon>
        <taxon>Pedobacter</taxon>
    </lineage>
</organism>
<protein>
    <submittedName>
        <fullName evidence="2">Uncharacterized protein</fullName>
    </submittedName>
</protein>
<keyword evidence="3" id="KW-1185">Reference proteome</keyword>
<feature type="compositionally biased region" description="Basic and acidic residues" evidence="1">
    <location>
        <begin position="37"/>
        <end position="50"/>
    </location>
</feature>
<dbReference type="AlphaFoldDB" id="A0A4R5MNG5"/>
<dbReference type="Proteomes" id="UP000295668">
    <property type="component" value="Unassembled WGS sequence"/>
</dbReference>
<evidence type="ECO:0000313" key="2">
    <source>
        <dbReference type="EMBL" id="TDG37106.1"/>
    </source>
</evidence>
<dbReference type="EMBL" id="SJCY01000002">
    <property type="protein sequence ID" value="TDG37106.1"/>
    <property type="molecule type" value="Genomic_DNA"/>
</dbReference>
<dbReference type="RefSeq" id="WP_133261198.1">
    <property type="nucleotide sequence ID" value="NZ_SJCY01000002.1"/>
</dbReference>
<feature type="region of interest" description="Disordered" evidence="1">
    <location>
        <begin position="1"/>
        <end position="66"/>
    </location>
</feature>
<feature type="compositionally biased region" description="Acidic residues" evidence="1">
    <location>
        <begin position="57"/>
        <end position="66"/>
    </location>
</feature>